<evidence type="ECO:0000313" key="4">
    <source>
        <dbReference type="EMBL" id="MBB4036154.1"/>
    </source>
</evidence>
<protein>
    <submittedName>
        <fullName evidence="4">Outer membrane protein OmpA-like peptidoglycan-associated protein</fullName>
    </submittedName>
</protein>
<evidence type="ECO:0000256" key="1">
    <source>
        <dbReference type="PROSITE-ProRule" id="PRU00473"/>
    </source>
</evidence>
<dbReference type="AlphaFoldDB" id="A0A840CRC4"/>
<accession>A0A840CRC4</accession>
<dbReference type="Proteomes" id="UP000555103">
    <property type="component" value="Unassembled WGS sequence"/>
</dbReference>
<evidence type="ECO:0000256" key="2">
    <source>
        <dbReference type="SAM" id="SignalP"/>
    </source>
</evidence>
<proteinExistence type="predicted"/>
<evidence type="ECO:0000313" key="5">
    <source>
        <dbReference type="Proteomes" id="UP000555103"/>
    </source>
</evidence>
<dbReference type="GO" id="GO:0016020">
    <property type="term" value="C:membrane"/>
    <property type="evidence" value="ECO:0007669"/>
    <property type="project" value="UniProtKB-UniRule"/>
</dbReference>
<evidence type="ECO:0000259" key="3">
    <source>
        <dbReference type="PROSITE" id="PS51123"/>
    </source>
</evidence>
<reference evidence="4 5" key="1">
    <citation type="submission" date="2020-08" db="EMBL/GenBank/DDBJ databases">
        <title>Genomic Encyclopedia of Type Strains, Phase IV (KMG-IV): sequencing the most valuable type-strain genomes for metagenomic binning, comparative biology and taxonomic classification.</title>
        <authorList>
            <person name="Goeker M."/>
        </authorList>
    </citation>
    <scope>NUCLEOTIDE SEQUENCE [LARGE SCALE GENOMIC DNA]</scope>
    <source>
        <strain evidence="4 5">DSM 104969</strain>
    </source>
</reference>
<feature type="domain" description="OmpA-like" evidence="3">
    <location>
        <begin position="109"/>
        <end position="222"/>
    </location>
</feature>
<sequence>MKINFLLLAMLFGVLTFSLNAQENKSGNEADPCNCGSARDSVLLQLNSGEEVIVVKRSAQQLSVAQSEMAKRRKYFDCPDILAPVEREKTPEIDKPVERPAEKPVIKEIKKEPFFLPDPVFFRINKWVIDQTEWAKIELAVNYLNENPGATCVITGYADKKTGNATINQRLSKNRSEAVAKAMEEKYGIAKNRLSVNWKGDGIQPFELDNDKNRAVLFLINP</sequence>
<dbReference type="EMBL" id="JACIEP010000006">
    <property type="protein sequence ID" value="MBB4036154.1"/>
    <property type="molecule type" value="Genomic_DNA"/>
</dbReference>
<keyword evidence="2" id="KW-0732">Signal</keyword>
<comment type="caution">
    <text evidence="4">The sequence shown here is derived from an EMBL/GenBank/DDBJ whole genome shotgun (WGS) entry which is preliminary data.</text>
</comment>
<keyword evidence="1" id="KW-0472">Membrane</keyword>
<dbReference type="PROSITE" id="PS51123">
    <property type="entry name" value="OMPA_2"/>
    <property type="match status" value="1"/>
</dbReference>
<dbReference type="Gene3D" id="3.30.1330.60">
    <property type="entry name" value="OmpA-like domain"/>
    <property type="match status" value="1"/>
</dbReference>
<feature type="signal peptide" evidence="2">
    <location>
        <begin position="1"/>
        <end position="21"/>
    </location>
</feature>
<dbReference type="PANTHER" id="PTHR30329">
    <property type="entry name" value="STATOR ELEMENT OF FLAGELLAR MOTOR COMPLEX"/>
    <property type="match status" value="1"/>
</dbReference>
<organism evidence="4 5">
    <name type="scientific">Dysgonomonas hofstadii</name>
    <dbReference type="NCBI Taxonomy" id="637886"/>
    <lineage>
        <taxon>Bacteria</taxon>
        <taxon>Pseudomonadati</taxon>
        <taxon>Bacteroidota</taxon>
        <taxon>Bacteroidia</taxon>
        <taxon>Bacteroidales</taxon>
        <taxon>Dysgonomonadaceae</taxon>
        <taxon>Dysgonomonas</taxon>
    </lineage>
</organism>
<dbReference type="RefSeq" id="WP_183307063.1">
    <property type="nucleotide sequence ID" value="NZ_JACIEP010000006.1"/>
</dbReference>
<dbReference type="SUPFAM" id="SSF103088">
    <property type="entry name" value="OmpA-like"/>
    <property type="match status" value="1"/>
</dbReference>
<feature type="chain" id="PRO_5032710807" evidence="2">
    <location>
        <begin position="22"/>
        <end position="222"/>
    </location>
</feature>
<dbReference type="Pfam" id="PF00691">
    <property type="entry name" value="OmpA"/>
    <property type="match status" value="1"/>
</dbReference>
<dbReference type="InterPro" id="IPR036737">
    <property type="entry name" value="OmpA-like_sf"/>
</dbReference>
<keyword evidence="5" id="KW-1185">Reference proteome</keyword>
<dbReference type="InterPro" id="IPR006665">
    <property type="entry name" value="OmpA-like"/>
</dbReference>
<gene>
    <name evidence="4" type="ORF">GGR21_002055</name>
</gene>
<dbReference type="CDD" id="cd07185">
    <property type="entry name" value="OmpA_C-like"/>
    <property type="match status" value="1"/>
</dbReference>
<dbReference type="InterPro" id="IPR050330">
    <property type="entry name" value="Bact_OuterMem_StrucFunc"/>
</dbReference>
<name>A0A840CRC4_9BACT</name>
<dbReference type="PANTHER" id="PTHR30329:SF21">
    <property type="entry name" value="LIPOPROTEIN YIAD-RELATED"/>
    <property type="match status" value="1"/>
</dbReference>